<accession>A0A448V2L8</accession>
<keyword evidence="3" id="KW-0285">Flavoprotein</keyword>
<evidence type="ECO:0000256" key="6">
    <source>
        <dbReference type="ARBA" id="ARBA00023284"/>
    </source>
</evidence>
<evidence type="ECO:0000256" key="1">
    <source>
        <dbReference type="ARBA" id="ARBA00001974"/>
    </source>
</evidence>
<evidence type="ECO:0000259" key="7">
    <source>
        <dbReference type="PROSITE" id="PS50206"/>
    </source>
</evidence>
<dbReference type="SUPFAM" id="SSF55424">
    <property type="entry name" value="FAD/NAD-linked reductases, dimerisation (C-terminal) domain"/>
    <property type="match status" value="1"/>
</dbReference>
<dbReference type="Pfam" id="PF02852">
    <property type="entry name" value="Pyr_redox_dim"/>
    <property type="match status" value="1"/>
</dbReference>
<dbReference type="KEGG" id="piv:NCTC13079_01113"/>
<evidence type="ECO:0000256" key="2">
    <source>
        <dbReference type="ARBA" id="ARBA00009130"/>
    </source>
</evidence>
<dbReference type="InterPro" id="IPR004099">
    <property type="entry name" value="Pyr_nucl-diS_OxRdtase_dimer"/>
</dbReference>
<name>A0A448V2L8_9FIRM</name>
<dbReference type="Gene3D" id="3.50.50.60">
    <property type="entry name" value="FAD/NAD(P)-binding domain"/>
    <property type="match status" value="2"/>
</dbReference>
<keyword evidence="6" id="KW-0676">Redox-active center</keyword>
<evidence type="ECO:0000256" key="4">
    <source>
        <dbReference type="ARBA" id="ARBA00022827"/>
    </source>
</evidence>
<dbReference type="PANTHER" id="PTHR43429:SF1">
    <property type="entry name" value="NAD(P)H SULFUR OXIDOREDUCTASE (COA-DEPENDENT)"/>
    <property type="match status" value="1"/>
</dbReference>
<evidence type="ECO:0000256" key="3">
    <source>
        <dbReference type="ARBA" id="ARBA00022630"/>
    </source>
</evidence>
<evidence type="ECO:0000256" key="5">
    <source>
        <dbReference type="ARBA" id="ARBA00023002"/>
    </source>
</evidence>
<dbReference type="PANTHER" id="PTHR43429">
    <property type="entry name" value="PYRIDINE NUCLEOTIDE-DISULFIDE OXIDOREDUCTASE DOMAIN-CONTAINING"/>
    <property type="match status" value="1"/>
</dbReference>
<dbReference type="InterPro" id="IPR016156">
    <property type="entry name" value="FAD/NAD-linked_Rdtase_dimer_sf"/>
</dbReference>
<keyword evidence="9" id="KW-1185">Reference proteome</keyword>
<dbReference type="PROSITE" id="PS50206">
    <property type="entry name" value="RHODANESE_3"/>
    <property type="match status" value="1"/>
</dbReference>
<dbReference type="GO" id="GO:0050451">
    <property type="term" value="F:CoA-disulfide reductase (NADPH) activity"/>
    <property type="evidence" value="ECO:0007669"/>
    <property type="project" value="UniProtKB-EC"/>
</dbReference>
<dbReference type="InterPro" id="IPR036873">
    <property type="entry name" value="Rhodanese-like_dom_sf"/>
</dbReference>
<dbReference type="OrthoDB" id="9802028at2"/>
<dbReference type="InterPro" id="IPR023753">
    <property type="entry name" value="FAD/NAD-binding_dom"/>
</dbReference>
<dbReference type="SUPFAM" id="SSF52821">
    <property type="entry name" value="Rhodanese/Cell cycle control phosphatase"/>
    <property type="match status" value="1"/>
</dbReference>
<evidence type="ECO:0000313" key="9">
    <source>
        <dbReference type="Proteomes" id="UP000269544"/>
    </source>
</evidence>
<protein>
    <submittedName>
        <fullName evidence="8">Coenzyme A disulfide reductase</fullName>
        <ecNumber evidence="8">1.8.1.14</ecNumber>
    </submittedName>
</protein>
<sequence length="554" mass="60978">MQSNTKKKTVVVVGGVAGGMSFAARYRRLNLDDEIIVVDKNPYVSFANCGLPYHISEEIPEREDLIVVSEKTIRDRFRIDVRAEEEVVRIVPEEKKICTETKAGEKKEIAYDILVLSPGAKPIRLDIEGLASHPAVFTLRNIPDLDRIKGALAGTQPKSATVIGGGFIGLEVAESLKNAGLEVAIVQISDHVLPPFDPEMAVFAEKELTDHGVKVLTNNSVEKVEGKKLTLQDGSELESDLLLMSVGVAPETGFLEGSGIELGMKDGIKVDEHYRTSVPEIYAIGDSIIVKHTITGEDVMIALAGPANRQGRQLADMLSGYDHDLSGSLGTSIVRIFDRAFASTGLNESQLEGRNYQPIHLIGKSNAGYFPGSEDILLKLIYDKDSREILGAQAVGKKGVDKRIDVIATAIKAGLRADRLQELELSYSPPYGSAKDIINLAGYFAENVMLGLTDPIQISELADYEKRGHRVIDVRTAKEYERGHIDGAKNVPLDEIRDRLDEFEKDEKYVVHCRSSVRSYNAERILKAEGYHVKNLDGSFVYFAANFPDRIVRD</sequence>
<gene>
    <name evidence="8" type="primary">cdr</name>
    <name evidence="8" type="ORF">NCTC13079_01113</name>
</gene>
<dbReference type="PRINTS" id="PR00368">
    <property type="entry name" value="FADPNR"/>
</dbReference>
<dbReference type="InterPro" id="IPR001763">
    <property type="entry name" value="Rhodanese-like_dom"/>
</dbReference>
<evidence type="ECO:0000313" key="8">
    <source>
        <dbReference type="EMBL" id="VEJ35924.1"/>
    </source>
</evidence>
<comment type="cofactor">
    <cofactor evidence="1">
        <name>FAD</name>
        <dbReference type="ChEBI" id="CHEBI:57692"/>
    </cofactor>
</comment>
<keyword evidence="5 8" id="KW-0560">Oxidoreductase</keyword>
<dbReference type="Proteomes" id="UP000269544">
    <property type="component" value="Chromosome"/>
</dbReference>
<dbReference type="InterPro" id="IPR036188">
    <property type="entry name" value="FAD/NAD-bd_sf"/>
</dbReference>
<dbReference type="Gene3D" id="3.40.250.10">
    <property type="entry name" value="Rhodanese-like domain"/>
    <property type="match status" value="1"/>
</dbReference>
<feature type="domain" description="Rhodanese" evidence="7">
    <location>
        <begin position="465"/>
        <end position="552"/>
    </location>
</feature>
<dbReference type="AlphaFoldDB" id="A0A448V2L8"/>
<dbReference type="Pfam" id="PF07992">
    <property type="entry name" value="Pyr_redox_2"/>
    <property type="match status" value="1"/>
</dbReference>
<dbReference type="SUPFAM" id="SSF51905">
    <property type="entry name" value="FAD/NAD(P)-binding domain"/>
    <property type="match status" value="1"/>
</dbReference>
<keyword evidence="4" id="KW-0274">FAD</keyword>
<dbReference type="PRINTS" id="PR00411">
    <property type="entry name" value="PNDRDTASEI"/>
</dbReference>
<dbReference type="SMART" id="SM00450">
    <property type="entry name" value="RHOD"/>
    <property type="match status" value="1"/>
</dbReference>
<reference evidence="8 9" key="1">
    <citation type="submission" date="2018-12" db="EMBL/GenBank/DDBJ databases">
        <authorList>
            <consortium name="Pathogen Informatics"/>
        </authorList>
    </citation>
    <scope>NUCLEOTIDE SEQUENCE [LARGE SCALE GENOMIC DNA]</scope>
    <source>
        <strain evidence="8 9">NCTC13079</strain>
    </source>
</reference>
<dbReference type="InterPro" id="IPR050260">
    <property type="entry name" value="FAD-bd_OxRdtase"/>
</dbReference>
<comment type="similarity">
    <text evidence="2">Belongs to the class-III pyridine nucleotide-disulfide oxidoreductase family.</text>
</comment>
<organism evidence="8 9">
    <name type="scientific">Aedoeadaptatus ivorii</name>
    <dbReference type="NCBI Taxonomy" id="54006"/>
    <lineage>
        <taxon>Bacteria</taxon>
        <taxon>Bacillati</taxon>
        <taxon>Bacillota</taxon>
        <taxon>Tissierellia</taxon>
        <taxon>Tissierellales</taxon>
        <taxon>Peptoniphilaceae</taxon>
        <taxon>Aedoeadaptatus</taxon>
    </lineage>
</organism>
<dbReference type="Pfam" id="PF00581">
    <property type="entry name" value="Rhodanese"/>
    <property type="match status" value="1"/>
</dbReference>
<proteinExistence type="inferred from homology"/>
<dbReference type="EC" id="1.8.1.14" evidence="8"/>
<dbReference type="RefSeq" id="WP_126465675.1">
    <property type="nucleotide sequence ID" value="NZ_LR134523.1"/>
</dbReference>
<dbReference type="EMBL" id="LR134523">
    <property type="protein sequence ID" value="VEJ35924.1"/>
    <property type="molecule type" value="Genomic_DNA"/>
</dbReference>